<dbReference type="PROSITE" id="PS50878">
    <property type="entry name" value="RT_POL"/>
    <property type="match status" value="1"/>
</dbReference>
<dbReference type="STRING" id="7994.ENSAMXP00000040292"/>
<dbReference type="PANTHER" id="PTHR19446">
    <property type="entry name" value="REVERSE TRANSCRIPTASES"/>
    <property type="match status" value="1"/>
</dbReference>
<accession>A0A3B1JD36</accession>
<organism evidence="3 4">
    <name type="scientific">Astyanax mexicanus</name>
    <name type="common">Blind cave fish</name>
    <name type="synonym">Astyanax fasciatus mexicanus</name>
    <dbReference type="NCBI Taxonomy" id="7994"/>
    <lineage>
        <taxon>Eukaryota</taxon>
        <taxon>Metazoa</taxon>
        <taxon>Chordata</taxon>
        <taxon>Craniata</taxon>
        <taxon>Vertebrata</taxon>
        <taxon>Euteleostomi</taxon>
        <taxon>Actinopterygii</taxon>
        <taxon>Neopterygii</taxon>
        <taxon>Teleostei</taxon>
        <taxon>Ostariophysi</taxon>
        <taxon>Characiformes</taxon>
        <taxon>Characoidei</taxon>
        <taxon>Acestrorhamphidae</taxon>
        <taxon>Acestrorhamphinae</taxon>
        <taxon>Astyanax</taxon>
    </lineage>
</organism>
<dbReference type="Bgee" id="ENSAMXG00000035203">
    <property type="expression patterns" value="Expressed in zone of skin and 7 other cell types or tissues"/>
</dbReference>
<evidence type="ECO:0000259" key="2">
    <source>
        <dbReference type="PROSITE" id="PS50878"/>
    </source>
</evidence>
<dbReference type="Proteomes" id="UP000018467">
    <property type="component" value="Unassembled WGS sequence"/>
</dbReference>
<evidence type="ECO:0000313" key="4">
    <source>
        <dbReference type="Proteomes" id="UP000018467"/>
    </source>
</evidence>
<dbReference type="GeneTree" id="ENSGT00730000113263"/>
<name>A0A3B1JD36_ASTMX</name>
<evidence type="ECO:0000313" key="3">
    <source>
        <dbReference type="Ensembl" id="ENSAMXP00000040292.1"/>
    </source>
</evidence>
<feature type="domain" description="Reverse transcriptase" evidence="2">
    <location>
        <begin position="359"/>
        <end position="641"/>
    </location>
</feature>
<reference evidence="4" key="2">
    <citation type="journal article" date="2014" name="Nat. Commun.">
        <title>The cavefish genome reveals candidate genes for eye loss.</title>
        <authorList>
            <person name="McGaugh S.E."/>
            <person name="Gross J.B."/>
            <person name="Aken B."/>
            <person name="Blin M."/>
            <person name="Borowsky R."/>
            <person name="Chalopin D."/>
            <person name="Hinaux H."/>
            <person name="Jeffery W.R."/>
            <person name="Keene A."/>
            <person name="Ma L."/>
            <person name="Minx P."/>
            <person name="Murphy D."/>
            <person name="O'Quin K.E."/>
            <person name="Retaux S."/>
            <person name="Rohner N."/>
            <person name="Searle S.M."/>
            <person name="Stahl B.A."/>
            <person name="Tabin C."/>
            <person name="Volff J.N."/>
            <person name="Yoshizawa M."/>
            <person name="Warren W.C."/>
        </authorList>
    </citation>
    <scope>NUCLEOTIDE SEQUENCE [LARGE SCALE GENOMIC DNA]</scope>
    <source>
        <strain evidence="4">female</strain>
    </source>
</reference>
<dbReference type="InParanoid" id="A0A3B1JD36"/>
<dbReference type="AlphaFoldDB" id="A0A3B1JD36"/>
<keyword evidence="1" id="KW-0175">Coiled coil</keyword>
<reference evidence="4" key="1">
    <citation type="submission" date="2013-03" db="EMBL/GenBank/DDBJ databases">
        <authorList>
            <person name="Jeffery W."/>
            <person name="Warren W."/>
            <person name="Wilson R.K."/>
        </authorList>
    </citation>
    <scope>NUCLEOTIDE SEQUENCE</scope>
    <source>
        <strain evidence="4">female</strain>
    </source>
</reference>
<protein>
    <recommendedName>
        <fullName evidence="2">Reverse transcriptase domain-containing protein</fullName>
    </recommendedName>
</protein>
<reference evidence="3" key="4">
    <citation type="submission" date="2025-09" db="UniProtKB">
        <authorList>
            <consortium name="Ensembl"/>
        </authorList>
    </citation>
    <scope>IDENTIFICATION</scope>
</reference>
<evidence type="ECO:0000256" key="1">
    <source>
        <dbReference type="SAM" id="Coils"/>
    </source>
</evidence>
<dbReference type="CDD" id="cd01650">
    <property type="entry name" value="RT_nLTR_like"/>
    <property type="match status" value="1"/>
</dbReference>
<dbReference type="Pfam" id="PF00078">
    <property type="entry name" value="RVT_1"/>
    <property type="match status" value="1"/>
</dbReference>
<dbReference type="InterPro" id="IPR000477">
    <property type="entry name" value="RT_dom"/>
</dbReference>
<sequence length="1120" mass="127519">MNKTTNQKISSQVPSAEGLNLQVCSCGWSKVTSIRGLRIHQGRMKCLENVRPGPRIDQYLLRDRSSQASEAQRQDSTHSPMSINIPVAEYAASTTSKNFEPSHVQPALEKNIQGHRPQVKWPKSNSKKEWETIDADLIKILEGTSGIVEKQLEKMGDLIYCYGAERYGTKETGKKDRRSITPPMSRRQKEIQLLVRERRELRKRWKKESPEERVGIDFLQADLKERLGKLRRAENLRTRRRRKEKARTAFYSDPFRFVKGLFTKEKSGSLMVHKQELEDHLKTAYTDNQRLEQREIPSDMPPMPQPRYQLDDSPPRWGEVVEAVKKARAASAPGPNGVPYRLYKNSPNVLRLLWKQMKVMWTKQTIPKAWRRAGGVLIPKEKDASNIGQFRQINLLNVEGKVFFSIVAKRLTKYLKENNMIDTSVQKAGIPGFSGCLEHISMIWHQIQSARKEGRDLHVLFLDLANAFGSIPHSLIWAAFDFFHIPNTITNMVRNYFQDLQFCIQTTEYTTSWQSLEVGIMAGCTISPLAFTMAMEVIIRASKWVVGGERLQSGHRLPPIRAYMDDLTTLTSTVACTKQLLGKLQDNIDWARMRFKPSKSRSLSISKGKLVDQRFHIKETPIPLVSELPVKSLGRWYNASLKDSDQADQLRKETIKGLASIDKTLLPGRLKLWCLQFGLLPRLMWPLTVYEVPMTKVEKLERTVSSYIKKWLGLPRCLSNINLFGHGALDLPISSLTEEFKCTKVRLNMTLTDSQDERIQLAAPRLATGKKWTPSEAIEQAKSALRHGDIVGQVQHGRGGIGLGTSRPTWHKATPTEKRKLVVAEVRHQEEANRRTKAVSQAKQGQWTSWEGLGQRKISWRDLWEMEGSQISFIVRATYDVLPTPTNLRQWFGEDPSCVLCQTPATLKHILTGCKTSLAQGRYTWRHNQVLRQLAIFLEGRRTSTNALPPSVPGRISSTPFVKAGQLPVKPAAKMEPTLLDSARDWRMQVDLDQRLVFPPEIVTTSLRPDLVLWSTAQKSVFIVELTVPWEGAVGEAYERKRLKYSDLKADAEQRGWRAQVLPIEVGCRGFVATSTTKLLKVMGVRGQAFQQAAKAISGAAERSSNWIWMKRKDCNWAAR</sequence>
<dbReference type="Ensembl" id="ENSAMXT00000055550.1">
    <property type="protein sequence ID" value="ENSAMXP00000040292.1"/>
    <property type="gene ID" value="ENSAMXG00000035203.1"/>
</dbReference>
<dbReference type="SUPFAM" id="SSF56672">
    <property type="entry name" value="DNA/RNA polymerases"/>
    <property type="match status" value="1"/>
</dbReference>
<reference evidence="3" key="3">
    <citation type="submission" date="2025-08" db="UniProtKB">
        <authorList>
            <consortium name="Ensembl"/>
        </authorList>
    </citation>
    <scope>IDENTIFICATION</scope>
</reference>
<proteinExistence type="predicted"/>
<feature type="coiled-coil region" evidence="1">
    <location>
        <begin position="184"/>
        <end position="236"/>
    </location>
</feature>
<dbReference type="InterPro" id="IPR043502">
    <property type="entry name" value="DNA/RNA_pol_sf"/>
</dbReference>
<keyword evidence="4" id="KW-1185">Reference proteome</keyword>